<accession>A0A8H7QG66</accession>
<name>A0A8H7QG66_9FUNG</name>
<dbReference type="Pfam" id="PF10551">
    <property type="entry name" value="MULE"/>
    <property type="match status" value="1"/>
</dbReference>
<protein>
    <recommendedName>
        <fullName evidence="1">MULE transposase domain-containing protein</fullName>
    </recommendedName>
</protein>
<comment type="caution">
    <text evidence="2">The sequence shown here is derived from an EMBL/GenBank/DDBJ whole genome shotgun (WGS) entry which is preliminary data.</text>
</comment>
<organism evidence="2 3">
    <name type="scientific">Mucor saturninus</name>
    <dbReference type="NCBI Taxonomy" id="64648"/>
    <lineage>
        <taxon>Eukaryota</taxon>
        <taxon>Fungi</taxon>
        <taxon>Fungi incertae sedis</taxon>
        <taxon>Mucoromycota</taxon>
        <taxon>Mucoromycotina</taxon>
        <taxon>Mucoromycetes</taxon>
        <taxon>Mucorales</taxon>
        <taxon>Mucorineae</taxon>
        <taxon>Mucoraceae</taxon>
        <taxon>Mucor</taxon>
    </lineage>
</organism>
<keyword evidence="3" id="KW-1185">Reference proteome</keyword>
<dbReference type="Proteomes" id="UP000603453">
    <property type="component" value="Unassembled WGS sequence"/>
</dbReference>
<dbReference type="InterPro" id="IPR052579">
    <property type="entry name" value="Zinc_finger_SWIM"/>
</dbReference>
<gene>
    <name evidence="2" type="ORF">INT47_011580</name>
</gene>
<evidence type="ECO:0000313" key="3">
    <source>
        <dbReference type="Proteomes" id="UP000603453"/>
    </source>
</evidence>
<evidence type="ECO:0000259" key="1">
    <source>
        <dbReference type="Pfam" id="PF10551"/>
    </source>
</evidence>
<proteinExistence type="predicted"/>
<dbReference type="EMBL" id="JAEPRD010000346">
    <property type="protein sequence ID" value="KAG2191832.1"/>
    <property type="molecule type" value="Genomic_DNA"/>
</dbReference>
<dbReference type="AlphaFoldDB" id="A0A8H7QG66"/>
<dbReference type="OrthoDB" id="2277862at2759"/>
<dbReference type="PANTHER" id="PTHR31569:SF4">
    <property type="entry name" value="SWIM-TYPE DOMAIN-CONTAINING PROTEIN"/>
    <property type="match status" value="1"/>
</dbReference>
<evidence type="ECO:0000313" key="2">
    <source>
        <dbReference type="EMBL" id="KAG2191832.1"/>
    </source>
</evidence>
<dbReference type="PANTHER" id="PTHR31569">
    <property type="entry name" value="SWIM-TYPE DOMAIN-CONTAINING PROTEIN"/>
    <property type="match status" value="1"/>
</dbReference>
<reference evidence="2" key="1">
    <citation type="submission" date="2020-12" db="EMBL/GenBank/DDBJ databases">
        <title>Metabolic potential, ecology and presence of endohyphal bacteria is reflected in genomic diversity of Mucoromycotina.</title>
        <authorList>
            <person name="Muszewska A."/>
            <person name="Okrasinska A."/>
            <person name="Steczkiewicz K."/>
            <person name="Drgas O."/>
            <person name="Orlowska M."/>
            <person name="Perlinska-Lenart U."/>
            <person name="Aleksandrzak-Piekarczyk T."/>
            <person name="Szatraj K."/>
            <person name="Zielenkiewicz U."/>
            <person name="Pilsyk S."/>
            <person name="Malc E."/>
            <person name="Mieczkowski P."/>
            <person name="Kruszewska J.S."/>
            <person name="Biernat P."/>
            <person name="Pawlowska J."/>
        </authorList>
    </citation>
    <scope>NUCLEOTIDE SEQUENCE</scope>
    <source>
        <strain evidence="2">WA0000017839</strain>
    </source>
</reference>
<dbReference type="InterPro" id="IPR018289">
    <property type="entry name" value="MULE_transposase_dom"/>
</dbReference>
<sequence length="287" mass="33249">MCTINSSEFELSFVQPSRAHKYSSEFDLQKNTFERDSTGTRSKLAREFRSLFRTLVKTLKDVHHYSSETIFVTDKCIALMNQLDNHFPDNKKLLCTWHLIQNLGNNATLKYFNNSSICSELKNKVFAMMTCSTSERYNFLKQNVDEILSNTKNFTNAEMQQKFNKYYTNEWVKYTEKWAGHITSKFKHFGCVTTQRAESGHSIVKKGMFSLQPLDLAFNTIDSNLSNFERGYKDIENGEKYKVDVRVSLEFRLAHLIGKVTHRALVSLRTKLLKKSVDISSPCSCQC</sequence>
<feature type="domain" description="MULE transposase" evidence="1">
    <location>
        <begin position="45"/>
        <end position="102"/>
    </location>
</feature>